<accession>A0A4C1VP70</accession>
<gene>
    <name evidence="1" type="ORF">EVAR_25488_1</name>
</gene>
<keyword evidence="2" id="KW-1185">Reference proteome</keyword>
<dbReference type="OrthoDB" id="8123886at2759"/>
<evidence type="ECO:0000313" key="2">
    <source>
        <dbReference type="Proteomes" id="UP000299102"/>
    </source>
</evidence>
<name>A0A4C1VP70_EUMVA</name>
<organism evidence="1 2">
    <name type="scientific">Eumeta variegata</name>
    <name type="common">Bagworm moth</name>
    <name type="synonym">Eumeta japonica</name>
    <dbReference type="NCBI Taxonomy" id="151549"/>
    <lineage>
        <taxon>Eukaryota</taxon>
        <taxon>Metazoa</taxon>
        <taxon>Ecdysozoa</taxon>
        <taxon>Arthropoda</taxon>
        <taxon>Hexapoda</taxon>
        <taxon>Insecta</taxon>
        <taxon>Pterygota</taxon>
        <taxon>Neoptera</taxon>
        <taxon>Endopterygota</taxon>
        <taxon>Lepidoptera</taxon>
        <taxon>Glossata</taxon>
        <taxon>Ditrysia</taxon>
        <taxon>Tineoidea</taxon>
        <taxon>Psychidae</taxon>
        <taxon>Oiketicinae</taxon>
        <taxon>Eumeta</taxon>
    </lineage>
</organism>
<reference evidence="1 2" key="1">
    <citation type="journal article" date="2019" name="Commun. Biol.">
        <title>The bagworm genome reveals a unique fibroin gene that provides high tensile strength.</title>
        <authorList>
            <person name="Kono N."/>
            <person name="Nakamura H."/>
            <person name="Ohtoshi R."/>
            <person name="Tomita M."/>
            <person name="Numata K."/>
            <person name="Arakawa K."/>
        </authorList>
    </citation>
    <scope>NUCLEOTIDE SEQUENCE [LARGE SCALE GENOMIC DNA]</scope>
</reference>
<evidence type="ECO:0000313" key="1">
    <source>
        <dbReference type="EMBL" id="GBP39664.1"/>
    </source>
</evidence>
<dbReference type="EMBL" id="BGZK01000369">
    <property type="protein sequence ID" value="GBP39664.1"/>
    <property type="molecule type" value="Genomic_DNA"/>
</dbReference>
<comment type="caution">
    <text evidence="1">The sequence shown here is derived from an EMBL/GenBank/DDBJ whole genome shotgun (WGS) entry which is preliminary data.</text>
</comment>
<proteinExistence type="predicted"/>
<dbReference type="Proteomes" id="UP000299102">
    <property type="component" value="Unassembled WGS sequence"/>
</dbReference>
<dbReference type="AlphaFoldDB" id="A0A4C1VP70"/>
<protein>
    <recommendedName>
        <fullName evidence="3">Nucleic-acid-binding protein from transposon X-element</fullName>
    </recommendedName>
</protein>
<sequence length="135" mass="15068">MIEVENNFKKPVVHNESPASSALSLTKMTIVAPKQTTVGVNNFSANGSKSSPSPKVKLPSPICFRDKSKWNLVSTECTRLHINYTRAQNTDQGITISTGTIEDFRKLNTFLIKSNITFHTFALEEERKVKASLRI</sequence>
<evidence type="ECO:0008006" key="3">
    <source>
        <dbReference type="Google" id="ProtNLM"/>
    </source>
</evidence>